<dbReference type="Proteomes" id="UP000265703">
    <property type="component" value="Unassembled WGS sequence"/>
</dbReference>
<reference evidence="1 2" key="1">
    <citation type="submission" date="2018-06" db="EMBL/GenBank/DDBJ databases">
        <title>Comparative genomics reveals the genomic features of Rhizophagus irregularis, R. cerebriforme, R. diaphanum and Gigaspora rosea, and their symbiotic lifestyle signature.</title>
        <authorList>
            <person name="Morin E."/>
            <person name="San Clemente H."/>
            <person name="Chen E.C.H."/>
            <person name="De La Providencia I."/>
            <person name="Hainaut M."/>
            <person name="Kuo A."/>
            <person name="Kohler A."/>
            <person name="Murat C."/>
            <person name="Tang N."/>
            <person name="Roy S."/>
            <person name="Loubradou J."/>
            <person name="Henrissat B."/>
            <person name="Grigoriev I.V."/>
            <person name="Corradi N."/>
            <person name="Roux C."/>
            <person name="Martin F.M."/>
        </authorList>
    </citation>
    <scope>NUCLEOTIDE SEQUENCE [LARGE SCALE GENOMIC DNA]</scope>
    <source>
        <strain evidence="1 2">DAOM 227022</strain>
    </source>
</reference>
<organism evidence="1 2">
    <name type="scientific">Glomus cerebriforme</name>
    <dbReference type="NCBI Taxonomy" id="658196"/>
    <lineage>
        <taxon>Eukaryota</taxon>
        <taxon>Fungi</taxon>
        <taxon>Fungi incertae sedis</taxon>
        <taxon>Mucoromycota</taxon>
        <taxon>Glomeromycotina</taxon>
        <taxon>Glomeromycetes</taxon>
        <taxon>Glomerales</taxon>
        <taxon>Glomeraceae</taxon>
        <taxon>Glomus</taxon>
    </lineage>
</organism>
<evidence type="ECO:0000313" key="1">
    <source>
        <dbReference type="EMBL" id="RIA79379.1"/>
    </source>
</evidence>
<comment type="caution">
    <text evidence="1">The sequence shown here is derived from an EMBL/GenBank/DDBJ whole genome shotgun (WGS) entry which is preliminary data.</text>
</comment>
<proteinExistence type="predicted"/>
<protein>
    <submittedName>
        <fullName evidence="1">Uncharacterized protein</fullName>
    </submittedName>
</protein>
<keyword evidence="2" id="KW-1185">Reference proteome</keyword>
<dbReference type="OrthoDB" id="2447506at2759"/>
<sequence>MAGFLTNPNNKKLSILFYDQNIKPLLFPNLFPYGKGVYTGHPIINETKTTTVPSYIRTGDFYFHQKEHHINTMVQGFNVSQIFYTVIMVENHWTHLHKILSKTDNKNTLPSNRPLHTYLP</sequence>
<name>A0A397S3T7_9GLOM</name>
<dbReference type="STRING" id="658196.A0A397S3T7"/>
<dbReference type="EMBL" id="QKYT01001337">
    <property type="protein sequence ID" value="RIA79379.1"/>
    <property type="molecule type" value="Genomic_DNA"/>
</dbReference>
<evidence type="ECO:0000313" key="2">
    <source>
        <dbReference type="Proteomes" id="UP000265703"/>
    </source>
</evidence>
<dbReference type="AlphaFoldDB" id="A0A397S3T7"/>
<accession>A0A397S3T7</accession>
<gene>
    <name evidence="1" type="ORF">C1645_840839</name>
</gene>